<organism evidence="3 4">
    <name type="scientific">Aequoribacter fuscus</name>
    <dbReference type="NCBI Taxonomy" id="2518989"/>
    <lineage>
        <taxon>Bacteria</taxon>
        <taxon>Pseudomonadati</taxon>
        <taxon>Pseudomonadota</taxon>
        <taxon>Gammaproteobacteria</taxon>
        <taxon>Cellvibrionales</taxon>
        <taxon>Halieaceae</taxon>
        <taxon>Aequoribacter</taxon>
    </lineage>
</organism>
<dbReference type="NCBIfam" id="TIGR01162">
    <property type="entry name" value="purE"/>
    <property type="match status" value="1"/>
</dbReference>
<protein>
    <recommendedName>
        <fullName evidence="1 2">N5-carboxyaminoimidazole ribonucleotide mutase</fullName>
        <shortName evidence="1 2">N5-CAIR mutase</shortName>
        <ecNumber evidence="1 2">5.4.99.18</ecNumber>
    </recommendedName>
    <alternativeName>
        <fullName evidence="1">5-(carboxyamino)imidazole ribonucleotide mutase</fullName>
    </alternativeName>
</protein>
<dbReference type="EMBL" id="AEIG01000020">
    <property type="protein sequence ID" value="EGG30223.1"/>
    <property type="molecule type" value="Genomic_DNA"/>
</dbReference>
<evidence type="ECO:0000256" key="1">
    <source>
        <dbReference type="HAMAP-Rule" id="MF_01929"/>
    </source>
</evidence>
<keyword evidence="4" id="KW-1185">Reference proteome</keyword>
<dbReference type="GO" id="GO:0034023">
    <property type="term" value="F:5-(carboxyamino)imidazole ribonucleotide mutase activity"/>
    <property type="evidence" value="ECO:0007669"/>
    <property type="project" value="UniProtKB-UniRule"/>
</dbReference>
<gene>
    <name evidence="1" type="primary">purE</name>
    <name evidence="3" type="ORF">IMCC3088_829</name>
</gene>
<dbReference type="HAMAP" id="MF_01929">
    <property type="entry name" value="PurE_classI"/>
    <property type="match status" value="1"/>
</dbReference>
<dbReference type="Proteomes" id="UP000005615">
    <property type="component" value="Unassembled WGS sequence"/>
</dbReference>
<dbReference type="PANTHER" id="PTHR23046:SF2">
    <property type="entry name" value="PHOSPHORIBOSYLAMINOIMIDAZOLE CARBOXYLASE"/>
    <property type="match status" value="1"/>
</dbReference>
<keyword evidence="1 2" id="KW-0413">Isomerase</keyword>
<keyword evidence="1 2" id="KW-0658">Purine biosynthesis</keyword>
<dbReference type="SUPFAM" id="SSF52255">
    <property type="entry name" value="N5-CAIR mutase (phosphoribosylaminoimidazole carboxylase, PurE)"/>
    <property type="match status" value="1"/>
</dbReference>
<evidence type="ECO:0000256" key="2">
    <source>
        <dbReference type="PIRNR" id="PIRNR001338"/>
    </source>
</evidence>
<feature type="binding site" evidence="1">
    <location>
        <position position="45"/>
    </location>
    <ligand>
        <name>substrate</name>
    </ligand>
</feature>
<dbReference type="SMART" id="SM01001">
    <property type="entry name" value="AIRC"/>
    <property type="match status" value="1"/>
</dbReference>
<dbReference type="AlphaFoldDB" id="F3L0B3"/>
<dbReference type="UniPathway" id="UPA00074">
    <property type="reaction ID" value="UER00943"/>
</dbReference>
<comment type="catalytic activity">
    <reaction evidence="1 2">
        <text>5-carboxyamino-1-(5-phospho-D-ribosyl)imidazole + H(+) = 5-amino-1-(5-phospho-D-ribosyl)imidazole-4-carboxylate</text>
        <dbReference type="Rhea" id="RHEA:13193"/>
        <dbReference type="ChEBI" id="CHEBI:15378"/>
        <dbReference type="ChEBI" id="CHEBI:58730"/>
        <dbReference type="ChEBI" id="CHEBI:77657"/>
        <dbReference type="EC" id="5.4.99.18"/>
    </reaction>
</comment>
<comment type="similarity">
    <text evidence="1">Belongs to the AIR carboxylase family. Class I subfamily.</text>
</comment>
<proteinExistence type="inferred from homology"/>
<comment type="function">
    <text evidence="1 2">Catalyzes the conversion of N5-carboxyaminoimidazole ribonucleotide (N5-CAIR) to 4-carboxy-5-aminoimidazole ribonucleotide (CAIR).</text>
</comment>
<dbReference type="InterPro" id="IPR033747">
    <property type="entry name" value="PurE_ClassI"/>
</dbReference>
<name>F3L0B3_9GAMM</name>
<dbReference type="InterPro" id="IPR000031">
    <property type="entry name" value="PurE_dom"/>
</dbReference>
<accession>F3L0B3</accession>
<dbReference type="Pfam" id="PF00731">
    <property type="entry name" value="AIRC"/>
    <property type="match status" value="1"/>
</dbReference>
<feature type="binding site" evidence="1">
    <location>
        <position position="15"/>
    </location>
    <ligand>
        <name>substrate</name>
    </ligand>
</feature>
<comment type="pathway">
    <text evidence="1 2">Purine metabolism; IMP biosynthesis via de novo pathway; 5-amino-1-(5-phospho-D-ribosyl)imidazole-4-carboxylate from 5-amino-1-(5-phospho-D-ribosyl)imidazole (N5-CAIR route): step 2/2.</text>
</comment>
<feature type="binding site" evidence="1">
    <location>
        <position position="18"/>
    </location>
    <ligand>
        <name>substrate</name>
    </ligand>
</feature>
<comment type="caution">
    <text evidence="3">The sequence shown here is derived from an EMBL/GenBank/DDBJ whole genome shotgun (WGS) entry which is preliminary data.</text>
</comment>
<dbReference type="PANTHER" id="PTHR23046">
    <property type="entry name" value="PHOSPHORIBOSYLAMINOIMIDAZOLE CARBOXYLASE CATALYTIC SUBUNIT"/>
    <property type="match status" value="1"/>
</dbReference>
<dbReference type="eggNOG" id="COG0041">
    <property type="taxonomic scope" value="Bacteria"/>
</dbReference>
<dbReference type="GO" id="GO:0006189">
    <property type="term" value="P:'de novo' IMP biosynthetic process"/>
    <property type="evidence" value="ECO:0007669"/>
    <property type="project" value="UniProtKB-UniRule"/>
</dbReference>
<dbReference type="RefSeq" id="WP_009575126.1">
    <property type="nucleotide sequence ID" value="NZ_AEIG01000020.1"/>
</dbReference>
<dbReference type="OrthoDB" id="9791908at2"/>
<dbReference type="EC" id="5.4.99.18" evidence="1 2"/>
<evidence type="ECO:0000313" key="3">
    <source>
        <dbReference type="EMBL" id="EGG30223.1"/>
    </source>
</evidence>
<reference evidence="3 4" key="1">
    <citation type="journal article" date="2011" name="J. Bacteriol.">
        <title>Genome sequence of strain IMCC3088, a proteorhodopsin-containing marine bacterium belonging to the OM60/NOR5 clade.</title>
        <authorList>
            <person name="Jang Y."/>
            <person name="Oh H.M."/>
            <person name="Kang I."/>
            <person name="Lee K."/>
            <person name="Yang S.J."/>
            <person name="Cho J.C."/>
        </authorList>
    </citation>
    <scope>NUCLEOTIDE SEQUENCE [LARGE SCALE GENOMIC DNA]</scope>
    <source>
        <strain evidence="3 4">IMCC3088</strain>
    </source>
</reference>
<dbReference type="Gene3D" id="3.40.50.1970">
    <property type="match status" value="1"/>
</dbReference>
<dbReference type="InterPro" id="IPR024694">
    <property type="entry name" value="PurE_prokaryotes"/>
</dbReference>
<dbReference type="PIRSF" id="PIRSF001338">
    <property type="entry name" value="AIR_carboxylase"/>
    <property type="match status" value="1"/>
</dbReference>
<dbReference type="STRING" id="2518989.IMCC3088_829"/>
<sequence length="164" mass="17319">MDILPAARVTIVMGSQSDWPTLQEATTILGQLNVDHACGIVSAHRTPDRLYEFARGAEKNGVEIIIAGAGGSAHLPGMIASMTSVPVIAVPVESKFNQGLDSLLSIVQMPRGVAVATQAVGGAGAFNAGVMAVQMLAIYDHPLRARFKEWRLNRSAEVAVEIQS</sequence>
<evidence type="ECO:0000313" key="4">
    <source>
        <dbReference type="Proteomes" id="UP000005615"/>
    </source>
</evidence>